<dbReference type="Gene3D" id="3.30.530.20">
    <property type="match status" value="1"/>
</dbReference>
<dbReference type="InterPro" id="IPR023393">
    <property type="entry name" value="START-like_dom_sf"/>
</dbReference>
<dbReference type="Pfam" id="PF08327">
    <property type="entry name" value="AHSA1"/>
    <property type="match status" value="1"/>
</dbReference>
<evidence type="ECO:0000256" key="1">
    <source>
        <dbReference type="ARBA" id="ARBA00006817"/>
    </source>
</evidence>
<organism evidence="3 4">
    <name type="scientific">Chondromyces crocatus</name>
    <dbReference type="NCBI Taxonomy" id="52"/>
    <lineage>
        <taxon>Bacteria</taxon>
        <taxon>Pseudomonadati</taxon>
        <taxon>Myxococcota</taxon>
        <taxon>Polyangia</taxon>
        <taxon>Polyangiales</taxon>
        <taxon>Polyangiaceae</taxon>
        <taxon>Chondromyces</taxon>
    </lineage>
</organism>
<dbReference type="AlphaFoldDB" id="A0A0K1EF14"/>
<dbReference type="InterPro" id="IPR013538">
    <property type="entry name" value="ASHA1/2-like_C"/>
</dbReference>
<dbReference type="KEGG" id="ccro:CMC5_036120"/>
<evidence type="ECO:0000313" key="3">
    <source>
        <dbReference type="EMBL" id="AKT39465.1"/>
    </source>
</evidence>
<gene>
    <name evidence="3" type="ORF">CMC5_036120</name>
</gene>
<dbReference type="OrthoDB" id="9805228at2"/>
<keyword evidence="4" id="KW-1185">Reference proteome</keyword>
<proteinExistence type="inferred from homology"/>
<dbReference type="STRING" id="52.CMC5_036120"/>
<reference evidence="3 4" key="1">
    <citation type="submission" date="2015-07" db="EMBL/GenBank/DDBJ databases">
        <title>Genome analysis of myxobacterium Chondromyces crocatus Cm c5 reveals a high potential for natural compound synthesis and the genetic basis for the loss of fruiting body formation.</title>
        <authorList>
            <person name="Zaburannyi N."/>
            <person name="Bunk B."/>
            <person name="Maier J."/>
            <person name="Overmann J."/>
            <person name="Mueller R."/>
        </authorList>
    </citation>
    <scope>NUCLEOTIDE SEQUENCE [LARGE SCALE GENOMIC DNA]</scope>
    <source>
        <strain evidence="3 4">Cm c5</strain>
    </source>
</reference>
<dbReference type="CDD" id="cd07814">
    <property type="entry name" value="SRPBCC_CalC_Aha1-like"/>
    <property type="match status" value="1"/>
</dbReference>
<dbReference type="PATRIC" id="fig|52.7.peg.3976"/>
<dbReference type="EMBL" id="CP012159">
    <property type="protein sequence ID" value="AKT39465.1"/>
    <property type="molecule type" value="Genomic_DNA"/>
</dbReference>
<sequence>MSTDATVTAQVTHQFTASAERVFDAWLDPEKVKLWMAMPRPDGTPTELRRVALDPRVGGTFSFVDVRDGEEIEHTGEYLEIERPTRLVFTWSIPRYSPDVDRVTVEITPRSSGCEVKLSAEMAAQWAAHMTSIEKGWGHMLDAIDAVLR</sequence>
<evidence type="ECO:0000313" key="4">
    <source>
        <dbReference type="Proteomes" id="UP000067626"/>
    </source>
</evidence>
<protein>
    <submittedName>
        <fullName evidence="3">ATPase</fullName>
    </submittedName>
</protein>
<accession>A0A0K1EF14</accession>
<evidence type="ECO:0000259" key="2">
    <source>
        <dbReference type="Pfam" id="PF08327"/>
    </source>
</evidence>
<feature type="domain" description="Activator of Hsp90 ATPase homologue 1/2-like C-terminal" evidence="2">
    <location>
        <begin position="17"/>
        <end position="148"/>
    </location>
</feature>
<name>A0A0K1EF14_CHOCO</name>
<dbReference type="Proteomes" id="UP000067626">
    <property type="component" value="Chromosome"/>
</dbReference>
<comment type="similarity">
    <text evidence="1">Belongs to the AHA1 family.</text>
</comment>
<dbReference type="SUPFAM" id="SSF55961">
    <property type="entry name" value="Bet v1-like"/>
    <property type="match status" value="1"/>
</dbReference>
<dbReference type="RefSeq" id="WP_050431545.1">
    <property type="nucleotide sequence ID" value="NZ_CP012159.1"/>
</dbReference>